<dbReference type="InterPro" id="IPR013785">
    <property type="entry name" value="Aldolase_TIM"/>
</dbReference>
<organism evidence="7">
    <name type="scientific">viral metagenome</name>
    <dbReference type="NCBI Taxonomy" id="1070528"/>
    <lineage>
        <taxon>unclassified sequences</taxon>
        <taxon>metagenomes</taxon>
        <taxon>organismal metagenomes</taxon>
    </lineage>
</organism>
<keyword evidence="6" id="KW-0456">Lyase</keyword>
<keyword evidence="5" id="KW-0324">Glycolysis</keyword>
<evidence type="ECO:0000256" key="2">
    <source>
        <dbReference type="ARBA" id="ARBA00004714"/>
    </source>
</evidence>
<dbReference type="GO" id="GO:0006096">
    <property type="term" value="P:glycolytic process"/>
    <property type="evidence" value="ECO:0007669"/>
    <property type="project" value="UniProtKB-UniPathway"/>
</dbReference>
<dbReference type="EMBL" id="MN740583">
    <property type="protein sequence ID" value="QHU35028.1"/>
    <property type="molecule type" value="Genomic_DNA"/>
</dbReference>
<dbReference type="PANTHER" id="PTHR11627">
    <property type="entry name" value="FRUCTOSE-BISPHOSPHATE ALDOLASE"/>
    <property type="match status" value="1"/>
</dbReference>
<proteinExistence type="inferred from homology"/>
<dbReference type="InterPro" id="IPR000741">
    <property type="entry name" value="FBA_I"/>
</dbReference>
<evidence type="ECO:0000256" key="4">
    <source>
        <dbReference type="ARBA" id="ARBA00013068"/>
    </source>
</evidence>
<dbReference type="SUPFAM" id="SSF51569">
    <property type="entry name" value="Aldolase"/>
    <property type="match status" value="1"/>
</dbReference>
<name>A0A6C0LYC9_9ZZZZ</name>
<comment type="catalytic activity">
    <reaction evidence="1">
        <text>beta-D-fructose 1,6-bisphosphate = D-glyceraldehyde 3-phosphate + dihydroxyacetone phosphate</text>
        <dbReference type="Rhea" id="RHEA:14729"/>
        <dbReference type="ChEBI" id="CHEBI:32966"/>
        <dbReference type="ChEBI" id="CHEBI:57642"/>
        <dbReference type="ChEBI" id="CHEBI:59776"/>
        <dbReference type="EC" id="4.1.2.13"/>
    </reaction>
</comment>
<comment type="similarity">
    <text evidence="3">Belongs to the class I fructose-bisphosphate aldolase family.</text>
</comment>
<reference evidence="7" key="1">
    <citation type="journal article" date="2020" name="Nature">
        <title>Giant virus diversity and host interactions through global metagenomics.</title>
        <authorList>
            <person name="Schulz F."/>
            <person name="Roux S."/>
            <person name="Paez-Espino D."/>
            <person name="Jungbluth S."/>
            <person name="Walsh D.A."/>
            <person name="Denef V.J."/>
            <person name="McMahon K.D."/>
            <person name="Konstantinidis K.T."/>
            <person name="Eloe-Fadrosh E.A."/>
            <person name="Kyrpides N.C."/>
            <person name="Woyke T."/>
        </authorList>
    </citation>
    <scope>NUCLEOTIDE SEQUENCE</scope>
    <source>
        <strain evidence="7">GVMAG-S-1017745-26</strain>
    </source>
</reference>
<evidence type="ECO:0000256" key="3">
    <source>
        <dbReference type="ARBA" id="ARBA00010387"/>
    </source>
</evidence>
<evidence type="ECO:0000313" key="7">
    <source>
        <dbReference type="EMBL" id="QHU35028.1"/>
    </source>
</evidence>
<sequence length="362" mass="40032">MDFLEELHHTVKAICTPGKGILAADESTGTIGKRLASISLENTLENRIKYRKLLFTTNGLENNISGVITYEETLKNTELIKPLLDKGIVVGIKTDLGAKPLYGTNGETVTQGIDNLDKRCEEYYQLGARFAKWRAILKISDDGCPSELSIKENAMTLARYASISQKHGLVPIVEPEILMDGNHSILKSKEITQKVISRVYQSLVEHNVVLSATLLKPNMVRPGISNESGADDKTIAQMTVEALYNAVPPSVPGIVFLSGGMSEIQATNVLNNMYHINNTKLDKPWYLSFSYGRALQASVLKTWMGKSDNILLAQEQLLKRAKANGLATLGEYLTIDEYINELNKHNLTSNGNTSLHVENYSY</sequence>
<dbReference type="EC" id="4.1.2.13" evidence="4"/>
<comment type="pathway">
    <text evidence="2">Carbohydrate degradation; glycolysis; D-glyceraldehyde 3-phosphate and glycerone phosphate from D-glucose: step 4/4.</text>
</comment>
<dbReference type="NCBIfam" id="NF033379">
    <property type="entry name" value="FrucBisAld_I"/>
    <property type="match status" value="1"/>
</dbReference>
<dbReference type="GO" id="GO:0004332">
    <property type="term" value="F:fructose-bisphosphate aldolase activity"/>
    <property type="evidence" value="ECO:0007669"/>
    <property type="project" value="UniProtKB-EC"/>
</dbReference>
<dbReference type="Pfam" id="PF00274">
    <property type="entry name" value="Glycolytic"/>
    <property type="match status" value="1"/>
</dbReference>
<protein>
    <recommendedName>
        <fullName evidence="4">fructose-bisphosphate aldolase</fullName>
        <ecNumber evidence="4">4.1.2.13</ecNumber>
    </recommendedName>
</protein>
<dbReference type="FunFam" id="3.20.20.70:FF:000140">
    <property type="entry name" value="Fructose-bisphosphate aldolase"/>
    <property type="match status" value="1"/>
</dbReference>
<evidence type="ECO:0000256" key="6">
    <source>
        <dbReference type="ARBA" id="ARBA00023239"/>
    </source>
</evidence>
<dbReference type="UniPathway" id="UPA00109">
    <property type="reaction ID" value="UER00183"/>
</dbReference>
<evidence type="ECO:0000256" key="5">
    <source>
        <dbReference type="ARBA" id="ARBA00023152"/>
    </source>
</evidence>
<dbReference type="AlphaFoldDB" id="A0A6C0LYC9"/>
<dbReference type="Gene3D" id="3.20.20.70">
    <property type="entry name" value="Aldolase class I"/>
    <property type="match status" value="1"/>
</dbReference>
<evidence type="ECO:0000256" key="1">
    <source>
        <dbReference type="ARBA" id="ARBA00000441"/>
    </source>
</evidence>
<accession>A0A6C0LYC9</accession>